<protein>
    <submittedName>
        <fullName evidence="1">Uncharacterized protein</fullName>
    </submittedName>
</protein>
<evidence type="ECO:0000313" key="2">
    <source>
        <dbReference type="Proteomes" id="UP000626697"/>
    </source>
</evidence>
<evidence type="ECO:0000313" key="1">
    <source>
        <dbReference type="EMBL" id="MBA9024754.1"/>
    </source>
</evidence>
<gene>
    <name evidence="1" type="ORF">HNP81_000036</name>
</gene>
<name>A0ABR6CI90_9BACI</name>
<dbReference type="EMBL" id="JACJHX010000001">
    <property type="protein sequence ID" value="MBA9024754.1"/>
    <property type="molecule type" value="Genomic_DNA"/>
</dbReference>
<dbReference type="Proteomes" id="UP000626697">
    <property type="component" value="Unassembled WGS sequence"/>
</dbReference>
<sequence>MSLNYFFEVKSNNNTTRKDVPEISHLDNFGESIKGVNFVAHWVPDRFKKD</sequence>
<keyword evidence="2" id="KW-1185">Reference proteome</keyword>
<organism evidence="1 2">
    <name type="scientific">Peribacillus huizhouensis</name>
    <dbReference type="NCBI Taxonomy" id="1501239"/>
    <lineage>
        <taxon>Bacteria</taxon>
        <taxon>Bacillati</taxon>
        <taxon>Bacillota</taxon>
        <taxon>Bacilli</taxon>
        <taxon>Bacillales</taxon>
        <taxon>Bacillaceae</taxon>
        <taxon>Peribacillus</taxon>
    </lineage>
</organism>
<proteinExistence type="predicted"/>
<accession>A0ABR6CI90</accession>
<comment type="caution">
    <text evidence="1">The sequence shown here is derived from an EMBL/GenBank/DDBJ whole genome shotgun (WGS) entry which is preliminary data.</text>
</comment>
<reference evidence="1 2" key="1">
    <citation type="submission" date="2020-08" db="EMBL/GenBank/DDBJ databases">
        <title>Genomic Encyclopedia of Type Strains, Phase IV (KMG-IV): sequencing the most valuable type-strain genomes for metagenomic binning, comparative biology and taxonomic classification.</title>
        <authorList>
            <person name="Goeker M."/>
        </authorList>
    </citation>
    <scope>NUCLEOTIDE SEQUENCE [LARGE SCALE GENOMIC DNA]</scope>
    <source>
        <strain evidence="1 2">DSM 105481</strain>
    </source>
</reference>